<accession>A0A3N5YP01</accession>
<dbReference type="Proteomes" id="UP000275281">
    <property type="component" value="Unassembled WGS sequence"/>
</dbReference>
<feature type="transmembrane region" description="Helical" evidence="10">
    <location>
        <begin position="232"/>
        <end position="261"/>
    </location>
</feature>
<proteinExistence type="predicted"/>
<evidence type="ECO:0000256" key="10">
    <source>
        <dbReference type="SAM" id="Phobius"/>
    </source>
</evidence>
<evidence type="ECO:0000256" key="8">
    <source>
        <dbReference type="ARBA" id="ARBA00023136"/>
    </source>
</evidence>
<dbReference type="NCBIfam" id="TIGR00797">
    <property type="entry name" value="matE"/>
    <property type="match status" value="1"/>
</dbReference>
<feature type="transmembrane region" description="Helical" evidence="10">
    <location>
        <begin position="347"/>
        <end position="370"/>
    </location>
</feature>
<evidence type="ECO:0000313" key="12">
    <source>
        <dbReference type="Proteomes" id="UP000275281"/>
    </source>
</evidence>
<feature type="transmembrane region" description="Helical" evidence="10">
    <location>
        <begin position="382"/>
        <end position="404"/>
    </location>
</feature>
<feature type="transmembrane region" description="Helical" evidence="10">
    <location>
        <begin position="43"/>
        <end position="69"/>
    </location>
</feature>
<keyword evidence="6 10" id="KW-1133">Transmembrane helix</keyword>
<dbReference type="PANTHER" id="PTHR43298:SF2">
    <property type="entry name" value="FMN_FAD EXPORTER YEEO-RELATED"/>
    <property type="match status" value="1"/>
</dbReference>
<keyword evidence="4" id="KW-1003">Cell membrane</keyword>
<evidence type="ECO:0000256" key="4">
    <source>
        <dbReference type="ARBA" id="ARBA00022475"/>
    </source>
</evidence>
<feature type="transmembrane region" description="Helical" evidence="10">
    <location>
        <begin position="89"/>
        <end position="107"/>
    </location>
</feature>
<dbReference type="CDD" id="cd13131">
    <property type="entry name" value="MATE_NorM_like"/>
    <property type="match status" value="1"/>
</dbReference>
<dbReference type="RefSeq" id="WP_124027381.1">
    <property type="nucleotide sequence ID" value="NZ_JBHRSN010000015.1"/>
</dbReference>
<feature type="transmembrane region" description="Helical" evidence="10">
    <location>
        <begin position="315"/>
        <end position="341"/>
    </location>
</feature>
<keyword evidence="3" id="KW-0050">Antiport</keyword>
<feature type="transmembrane region" description="Helical" evidence="10">
    <location>
        <begin position="184"/>
        <end position="211"/>
    </location>
</feature>
<keyword evidence="12" id="KW-1185">Reference proteome</keyword>
<dbReference type="AlphaFoldDB" id="A0A3N5YP01"/>
<evidence type="ECO:0000256" key="2">
    <source>
        <dbReference type="ARBA" id="ARBA00022448"/>
    </source>
</evidence>
<protein>
    <recommendedName>
        <fullName evidence="9">Multidrug-efflux transporter</fullName>
    </recommendedName>
</protein>
<dbReference type="InterPro" id="IPR002528">
    <property type="entry name" value="MATE_fam"/>
</dbReference>
<evidence type="ECO:0000256" key="1">
    <source>
        <dbReference type="ARBA" id="ARBA00004429"/>
    </source>
</evidence>
<dbReference type="PANTHER" id="PTHR43298">
    <property type="entry name" value="MULTIDRUG RESISTANCE PROTEIN NORM-RELATED"/>
    <property type="match status" value="1"/>
</dbReference>
<dbReference type="PIRSF" id="PIRSF006603">
    <property type="entry name" value="DinF"/>
    <property type="match status" value="1"/>
</dbReference>
<evidence type="ECO:0000256" key="6">
    <source>
        <dbReference type="ARBA" id="ARBA00022989"/>
    </source>
</evidence>
<sequence length="447" mass="48951">MLLKEAKALAHLAWPLLIAQITQILMGVSDTIMAGHYSATDMAAVAVGFSVVNPAQFFIQGLALALPPIISRLQGAKAHHRIAYATQQLAYGLISLAVLFFLLFPFVPELIAYIPMSQELRPITAEYVQYLCFSLPGFALYQWLRNYCEGLGLTKPTMVITLIGLLINVIANYVLIYGKFGAPALGGAGCGLATAIVFYGMLLATFIYVLFSKRLIKYQLFNQFYSPKWKDIKYSFMLGLPIAMTILFEVSLFAVVALLLAPLGTTIVAAHQIALNFSSLMFMFPMSLGMAVAIRVGYRIGQKKTEAARKSVYAALIFGLAIAAFTASLTLIAKGWIVFAYTKDTEVIALATSLLVFAALFQFSDAIQVISANALRGYKDTTAMFIITFCAYWLCGLPTGVILGRTNWLTDTPMQASGFWIGFIVGLSAAAIMLGLRLKYIQRTLRE</sequence>
<dbReference type="Pfam" id="PF01554">
    <property type="entry name" value="MatE"/>
    <property type="match status" value="2"/>
</dbReference>
<evidence type="ECO:0000256" key="9">
    <source>
        <dbReference type="ARBA" id="ARBA00031636"/>
    </source>
</evidence>
<feature type="transmembrane region" description="Helical" evidence="10">
    <location>
        <begin position="127"/>
        <end position="144"/>
    </location>
</feature>
<organism evidence="11 12">
    <name type="scientific">Alteromonas sediminis</name>
    <dbReference type="NCBI Taxonomy" id="2259342"/>
    <lineage>
        <taxon>Bacteria</taxon>
        <taxon>Pseudomonadati</taxon>
        <taxon>Pseudomonadota</taxon>
        <taxon>Gammaproteobacteria</taxon>
        <taxon>Alteromonadales</taxon>
        <taxon>Alteromonadaceae</taxon>
        <taxon>Alteromonas/Salinimonas group</taxon>
        <taxon>Alteromonas</taxon>
    </lineage>
</organism>
<comment type="subcellular location">
    <subcellularLocation>
        <location evidence="1">Cell inner membrane</location>
        <topology evidence="1">Multi-pass membrane protein</topology>
    </subcellularLocation>
</comment>
<keyword evidence="7" id="KW-0406">Ion transport</keyword>
<name>A0A3N5YP01_9ALTE</name>
<gene>
    <name evidence="11" type="ORF">DRW07_08160</name>
</gene>
<comment type="caution">
    <text evidence="11">The sequence shown here is derived from an EMBL/GenBank/DDBJ whole genome shotgun (WGS) entry which is preliminary data.</text>
</comment>
<evidence type="ECO:0000256" key="7">
    <source>
        <dbReference type="ARBA" id="ARBA00023065"/>
    </source>
</evidence>
<dbReference type="GO" id="GO:0015297">
    <property type="term" value="F:antiporter activity"/>
    <property type="evidence" value="ECO:0007669"/>
    <property type="project" value="UniProtKB-KW"/>
</dbReference>
<reference evidence="11 12" key="1">
    <citation type="submission" date="2018-11" db="EMBL/GenBank/DDBJ databases">
        <authorList>
            <person name="Ye M.-Q."/>
            <person name="Du Z.-J."/>
        </authorList>
    </citation>
    <scope>NUCLEOTIDE SEQUENCE [LARGE SCALE GENOMIC DNA]</scope>
    <source>
        <strain evidence="11 12">U0105</strain>
    </source>
</reference>
<dbReference type="InterPro" id="IPR050222">
    <property type="entry name" value="MATE_MdtK"/>
</dbReference>
<keyword evidence="8 10" id="KW-0472">Membrane</keyword>
<evidence type="ECO:0000256" key="3">
    <source>
        <dbReference type="ARBA" id="ARBA00022449"/>
    </source>
</evidence>
<dbReference type="OrthoDB" id="9780160at2"/>
<dbReference type="EMBL" id="RPOK01000002">
    <property type="protein sequence ID" value="RPJ67481.1"/>
    <property type="molecule type" value="Genomic_DNA"/>
</dbReference>
<dbReference type="InterPro" id="IPR048279">
    <property type="entry name" value="MdtK-like"/>
</dbReference>
<dbReference type="GO" id="GO:0042910">
    <property type="term" value="F:xenobiotic transmembrane transporter activity"/>
    <property type="evidence" value="ECO:0007669"/>
    <property type="project" value="InterPro"/>
</dbReference>
<dbReference type="GO" id="GO:0006811">
    <property type="term" value="P:monoatomic ion transport"/>
    <property type="evidence" value="ECO:0007669"/>
    <property type="project" value="UniProtKB-KW"/>
</dbReference>
<evidence type="ECO:0000256" key="5">
    <source>
        <dbReference type="ARBA" id="ARBA00022692"/>
    </source>
</evidence>
<dbReference type="GO" id="GO:0005886">
    <property type="term" value="C:plasma membrane"/>
    <property type="evidence" value="ECO:0007669"/>
    <property type="project" value="UniProtKB-SubCell"/>
</dbReference>
<feature type="transmembrane region" description="Helical" evidence="10">
    <location>
        <begin position="416"/>
        <end position="436"/>
    </location>
</feature>
<evidence type="ECO:0000313" key="11">
    <source>
        <dbReference type="EMBL" id="RPJ67481.1"/>
    </source>
</evidence>
<keyword evidence="5 10" id="KW-0812">Transmembrane</keyword>
<keyword evidence="2" id="KW-0813">Transport</keyword>
<feature type="transmembrane region" description="Helical" evidence="10">
    <location>
        <begin position="156"/>
        <end position="178"/>
    </location>
</feature>
<feature type="transmembrane region" description="Helical" evidence="10">
    <location>
        <begin position="273"/>
        <end position="294"/>
    </location>
</feature>